<dbReference type="InterPro" id="IPR014848">
    <property type="entry name" value="Rgp1"/>
</dbReference>
<accession>A0A7R8D436</accession>
<dbReference type="PANTHER" id="PTHR12507">
    <property type="entry name" value="REDUCED GROWTH PHENOTYPE 1 RGP1, YEAST -RELATED"/>
    <property type="match status" value="1"/>
</dbReference>
<proteinExistence type="predicted"/>
<dbReference type="Pfam" id="PF08737">
    <property type="entry name" value="Rgp1"/>
    <property type="match status" value="1"/>
</dbReference>
<dbReference type="Proteomes" id="UP000675881">
    <property type="component" value="Chromosome 8"/>
</dbReference>
<reference evidence="1" key="1">
    <citation type="submission" date="2021-02" db="EMBL/GenBank/DDBJ databases">
        <authorList>
            <person name="Bekaert M."/>
        </authorList>
    </citation>
    <scope>NUCLEOTIDE SEQUENCE</scope>
    <source>
        <strain evidence="1">IoA-00</strain>
    </source>
</reference>
<dbReference type="AlphaFoldDB" id="A0A7R8D436"/>
<gene>
    <name evidence="1" type="ORF">LSAA_14227</name>
</gene>
<evidence type="ECO:0000313" key="2">
    <source>
        <dbReference type="Proteomes" id="UP000675881"/>
    </source>
</evidence>
<dbReference type="EMBL" id="HG994587">
    <property type="protein sequence ID" value="CAF3022172.1"/>
    <property type="molecule type" value="Genomic_DNA"/>
</dbReference>
<dbReference type="OrthoDB" id="1918at2759"/>
<keyword evidence="2" id="KW-1185">Reference proteome</keyword>
<organism evidence="1 2">
    <name type="scientific">Lepeophtheirus salmonis</name>
    <name type="common">Salmon louse</name>
    <name type="synonym">Caligus salmonis</name>
    <dbReference type="NCBI Taxonomy" id="72036"/>
    <lineage>
        <taxon>Eukaryota</taxon>
        <taxon>Metazoa</taxon>
        <taxon>Ecdysozoa</taxon>
        <taxon>Arthropoda</taxon>
        <taxon>Crustacea</taxon>
        <taxon>Multicrustacea</taxon>
        <taxon>Hexanauplia</taxon>
        <taxon>Copepoda</taxon>
        <taxon>Siphonostomatoida</taxon>
        <taxon>Caligidae</taxon>
        <taxon>Lepeophtheirus</taxon>
    </lineage>
</organism>
<evidence type="ECO:0000313" key="1">
    <source>
        <dbReference type="EMBL" id="CAF3022172.1"/>
    </source>
</evidence>
<protein>
    <submittedName>
        <fullName evidence="1">RGP1</fullName>
    </submittedName>
</protein>
<name>A0A7R8D436_LEPSM</name>
<sequence length="311" mass="35140">MEISVVLLDRNVFAFGETIRSQITFSNTSASKVESLGWASVQIHCSCTLSDVSSSDENQEVFMYEEQIPQNSNQFPPSYLGQGIKYSYKLIVGTQRVNSNIKMIKIPFRVIKSIAPQNMSCFEESRDPDDKALDTNEIYYGGSSKSFHHYEIANKVGKLAKLSLFKNSFHIRCVEYSVSLISEETLNNSNLELGDLKKGLNISCVAKCHDVTLGYQFSNMALQIPLHVTPTFQTIQCQLNWYLHFVFVITPKITYQNNVGQSEDDEWNGPKTLEVETMVWDLPITLCPTSPDVLTNSLLQPFSKRSVVCEI</sequence>